<dbReference type="InterPro" id="IPR043129">
    <property type="entry name" value="ATPase_NBD"/>
</dbReference>
<dbReference type="AlphaFoldDB" id="A0A382PN40"/>
<dbReference type="Pfam" id="PF02782">
    <property type="entry name" value="FGGY_C"/>
    <property type="match status" value="1"/>
</dbReference>
<name>A0A382PN40_9ZZZZ</name>
<dbReference type="Gene3D" id="3.30.420.40">
    <property type="match status" value="1"/>
</dbReference>
<accession>A0A382PN40</accession>
<dbReference type="GO" id="GO:0005975">
    <property type="term" value="P:carbohydrate metabolic process"/>
    <property type="evidence" value="ECO:0007669"/>
    <property type="project" value="InterPro"/>
</dbReference>
<dbReference type="SUPFAM" id="SSF53067">
    <property type="entry name" value="Actin-like ATPase domain"/>
    <property type="match status" value="1"/>
</dbReference>
<gene>
    <name evidence="2" type="ORF">METZ01_LOCUS327520</name>
</gene>
<feature type="domain" description="Carbohydrate kinase FGGY C-terminal" evidence="1">
    <location>
        <begin position="1"/>
        <end position="77"/>
    </location>
</feature>
<proteinExistence type="predicted"/>
<organism evidence="2">
    <name type="scientific">marine metagenome</name>
    <dbReference type="NCBI Taxonomy" id="408172"/>
    <lineage>
        <taxon>unclassified sequences</taxon>
        <taxon>metagenomes</taxon>
        <taxon>ecological metagenomes</taxon>
    </lineage>
</organism>
<reference evidence="2" key="1">
    <citation type="submission" date="2018-05" db="EMBL/GenBank/DDBJ databases">
        <authorList>
            <person name="Lanie J.A."/>
            <person name="Ng W.-L."/>
            <person name="Kazmierczak K.M."/>
            <person name="Andrzejewski T.M."/>
            <person name="Davidsen T.M."/>
            <person name="Wayne K.J."/>
            <person name="Tettelin H."/>
            <person name="Glass J.I."/>
            <person name="Rusch D."/>
            <person name="Podicherti R."/>
            <person name="Tsui H.-C.T."/>
            <person name="Winkler M.E."/>
        </authorList>
    </citation>
    <scope>NUCLEOTIDE SEQUENCE</scope>
</reference>
<dbReference type="InterPro" id="IPR018485">
    <property type="entry name" value="FGGY_C"/>
</dbReference>
<evidence type="ECO:0000313" key="2">
    <source>
        <dbReference type="EMBL" id="SVC74666.1"/>
    </source>
</evidence>
<evidence type="ECO:0000259" key="1">
    <source>
        <dbReference type="Pfam" id="PF02782"/>
    </source>
</evidence>
<protein>
    <recommendedName>
        <fullName evidence="1">Carbohydrate kinase FGGY C-terminal domain-containing protein</fullName>
    </recommendedName>
</protein>
<dbReference type="EMBL" id="UINC01108512">
    <property type="protein sequence ID" value="SVC74666.1"/>
    <property type="molecule type" value="Genomic_DNA"/>
</dbReference>
<dbReference type="GO" id="GO:0016301">
    <property type="term" value="F:kinase activity"/>
    <property type="evidence" value="ECO:0007669"/>
    <property type="project" value="InterPro"/>
</dbReference>
<sequence>MARSLIEGIAEQFVVFYEEMKEISGIQPPQSLIGSGNGIRENQLLRQIVSDFFSAPLKTPLYTEEAAVGAALSSAVAIGEFSNIEDASRNFIQYNPN</sequence>